<name>A0A914AH71_PATMI</name>
<dbReference type="CDD" id="cd22087">
    <property type="entry name" value="F-box_FBXO7"/>
    <property type="match status" value="1"/>
</dbReference>
<dbReference type="SMART" id="SM00256">
    <property type="entry name" value="FBOX"/>
    <property type="match status" value="1"/>
</dbReference>
<feature type="domain" description="F-box" evidence="3">
    <location>
        <begin position="362"/>
        <end position="408"/>
    </location>
</feature>
<dbReference type="PROSITE" id="PS50181">
    <property type="entry name" value="FBOX"/>
    <property type="match status" value="1"/>
</dbReference>
<dbReference type="EnsemblMetazoa" id="XM_038207402.1">
    <property type="protein sequence ID" value="XP_038063330.1"/>
    <property type="gene ID" value="LOC119734025"/>
</dbReference>
<dbReference type="OMA" id="HIEPICS"/>
<feature type="region of interest" description="Disordered" evidence="1">
    <location>
        <begin position="227"/>
        <end position="264"/>
    </location>
</feature>
<keyword evidence="5" id="KW-1185">Reference proteome</keyword>
<sequence length="553" mass="60382">MKLRVRSGGRTEKVDFEGDPTVAEVKESVAQAFGQDVGSFELSLNGQEALVSEPDTPLSHCGIVSGDLLRIIRTSEGAVRSRSKVDQAPASQCLGTGQTGSEPACVGSMEIDDGTPQNQTSKGACRTPNNKSQLGTPATPDLNSTRTMSATTDKSQGPSGCQARMEDGNEVAPRSVREPMLCRSATDCLIPQRLRALYSGNRPRTLEEALCIVLHVLMVETGFQTEPVADSSESNSQVEDSRPGTSTSAKKQPTAPSVDDARASMPASWRVSGVHRLRYCHPSLEGAVCSIACVPVGKQTVVYGVTAGKTSFTLQLNPSEYVTSLEEQPVYTNLPQLSRLFKDSIAYSLLLTTRSELGLVPLNGLLALFPEIQLLILSFLDLRSLLNVSEVCNHFYNMAADRSLWRQLLLRDFGCKESEQSLDWRELYKQKYKNKKDLERYRRNLMDRSVPVRPGMFLPPHPLPPNMPGYPPGYRGGDYDLDPFASLAPPHLLPIRRDPAIIPFPGPDIVPFPSRDPILNPLPRVPNRRDPLGSGQGGRGGRSSGSGNRGFYF</sequence>
<feature type="region of interest" description="Disordered" evidence="1">
    <location>
        <begin position="515"/>
        <end position="553"/>
    </location>
</feature>
<organism evidence="4 5">
    <name type="scientific">Patiria miniata</name>
    <name type="common">Bat star</name>
    <name type="synonym">Asterina miniata</name>
    <dbReference type="NCBI Taxonomy" id="46514"/>
    <lineage>
        <taxon>Eukaryota</taxon>
        <taxon>Metazoa</taxon>
        <taxon>Echinodermata</taxon>
        <taxon>Eleutherozoa</taxon>
        <taxon>Asterozoa</taxon>
        <taxon>Asteroidea</taxon>
        <taxon>Valvatacea</taxon>
        <taxon>Valvatida</taxon>
        <taxon>Asterinidae</taxon>
        <taxon>Patiria</taxon>
    </lineage>
</organism>
<dbReference type="PANTHER" id="PTHR15537:SF2">
    <property type="entry name" value="F-BOX ONLY PROTEIN 7"/>
    <property type="match status" value="1"/>
</dbReference>
<dbReference type="Gene3D" id="3.40.1000.30">
    <property type="match status" value="1"/>
</dbReference>
<evidence type="ECO:0000259" key="2">
    <source>
        <dbReference type="PROSITE" id="PS50053"/>
    </source>
</evidence>
<evidence type="ECO:0000313" key="4">
    <source>
        <dbReference type="EnsemblMetazoa" id="XP_038063330.1"/>
    </source>
</evidence>
<dbReference type="Pfam" id="PF12937">
    <property type="entry name" value="F-box-like"/>
    <property type="match status" value="1"/>
</dbReference>
<dbReference type="AlphaFoldDB" id="A0A914AH71"/>
<accession>A0A914AH71</accession>
<feature type="region of interest" description="Disordered" evidence="1">
    <location>
        <begin position="89"/>
        <end position="174"/>
    </location>
</feature>
<reference evidence="4" key="1">
    <citation type="submission" date="2022-11" db="UniProtKB">
        <authorList>
            <consortium name="EnsemblMetazoa"/>
        </authorList>
    </citation>
    <scope>IDENTIFICATION</scope>
</reference>
<dbReference type="SUPFAM" id="SSF81383">
    <property type="entry name" value="F-box domain"/>
    <property type="match status" value="1"/>
</dbReference>
<dbReference type="GO" id="GO:0019901">
    <property type="term" value="F:protein kinase binding"/>
    <property type="evidence" value="ECO:0007669"/>
    <property type="project" value="InterPro"/>
</dbReference>
<dbReference type="PANTHER" id="PTHR15537">
    <property type="entry name" value="F-BOX ONLY PROTEIN 7"/>
    <property type="match status" value="1"/>
</dbReference>
<evidence type="ECO:0000313" key="5">
    <source>
        <dbReference type="Proteomes" id="UP000887568"/>
    </source>
</evidence>
<feature type="compositionally biased region" description="Gly residues" evidence="1">
    <location>
        <begin position="534"/>
        <end position="553"/>
    </location>
</feature>
<dbReference type="InterPro" id="IPR047118">
    <property type="entry name" value="Fbxo7"/>
</dbReference>
<proteinExistence type="predicted"/>
<protein>
    <recommendedName>
        <fullName evidence="6">F-box protein 7</fullName>
    </recommendedName>
</protein>
<evidence type="ECO:0000259" key="3">
    <source>
        <dbReference type="PROSITE" id="PS50181"/>
    </source>
</evidence>
<dbReference type="InterPro" id="IPR036047">
    <property type="entry name" value="F-box-like_dom_sf"/>
</dbReference>
<evidence type="ECO:0008006" key="6">
    <source>
        <dbReference type="Google" id="ProtNLM"/>
    </source>
</evidence>
<dbReference type="GeneID" id="119734025"/>
<evidence type="ECO:0000256" key="1">
    <source>
        <dbReference type="SAM" id="MobiDB-lite"/>
    </source>
</evidence>
<dbReference type="InterPro" id="IPR021625">
    <property type="entry name" value="PI31_Prot_N"/>
</dbReference>
<dbReference type="RefSeq" id="XP_038063330.1">
    <property type="nucleotide sequence ID" value="XM_038207402.1"/>
</dbReference>
<dbReference type="InterPro" id="IPR000626">
    <property type="entry name" value="Ubiquitin-like_dom"/>
</dbReference>
<feature type="compositionally biased region" description="Polar residues" evidence="1">
    <location>
        <begin position="115"/>
        <end position="159"/>
    </location>
</feature>
<dbReference type="Pfam" id="PF11566">
    <property type="entry name" value="PI31_Prot_N"/>
    <property type="match status" value="1"/>
</dbReference>
<feature type="domain" description="Ubiquitin-like" evidence="2">
    <location>
        <begin position="1"/>
        <end position="78"/>
    </location>
</feature>
<dbReference type="Gene3D" id="1.20.1280.50">
    <property type="match status" value="1"/>
</dbReference>
<dbReference type="Gene3D" id="3.10.20.90">
    <property type="entry name" value="Phosphatidylinositol 3-kinase Catalytic Subunit, Chain A, domain 1"/>
    <property type="match status" value="1"/>
</dbReference>
<feature type="compositionally biased region" description="Polar residues" evidence="1">
    <location>
        <begin position="231"/>
        <end position="255"/>
    </location>
</feature>
<feature type="compositionally biased region" description="Polar residues" evidence="1">
    <location>
        <begin position="89"/>
        <end position="101"/>
    </location>
</feature>
<dbReference type="SUPFAM" id="SSF54236">
    <property type="entry name" value="Ubiquitin-like"/>
    <property type="match status" value="1"/>
</dbReference>
<dbReference type="GO" id="GO:1903599">
    <property type="term" value="P:positive regulation of autophagy of mitochondrion"/>
    <property type="evidence" value="ECO:0007669"/>
    <property type="project" value="TreeGrafter"/>
</dbReference>
<dbReference type="InterPro" id="IPR001810">
    <property type="entry name" value="F-box_dom"/>
</dbReference>
<dbReference type="OrthoDB" id="101791at2759"/>
<dbReference type="InterPro" id="IPR029071">
    <property type="entry name" value="Ubiquitin-like_domsf"/>
</dbReference>
<dbReference type="SMART" id="SM00213">
    <property type="entry name" value="UBQ"/>
    <property type="match status" value="1"/>
</dbReference>
<dbReference type="Proteomes" id="UP000887568">
    <property type="component" value="Unplaced"/>
</dbReference>
<dbReference type="PROSITE" id="PS50053">
    <property type="entry name" value="UBIQUITIN_2"/>
    <property type="match status" value="1"/>
</dbReference>